<sequence length="184" mass="21225">MAENQTRIDPFSIFYVTQNERNRLPRNRKEGQVGGPVGQRKGKVLIPGRSRMTRECILLNSGSETLNKVQEALKSARTERDVIKLMVDALENIKPICEVEKVGIAGTIYDVPGIVARDRQQTLAIRWILEAAFKRRINYRISLEKCSFAEILDAYRKRGIARKKRENLHGLASTNRSFAHFRWW</sequence>
<keyword evidence="6" id="KW-1185">Reference proteome</keyword>
<dbReference type="GO" id="GO:0005840">
    <property type="term" value="C:ribosome"/>
    <property type="evidence" value="ECO:0007669"/>
    <property type="project" value="UniProtKB-KW"/>
</dbReference>
<name>A0A8S0V315_OLEEU</name>
<accession>A0A8S0V315</accession>
<dbReference type="InterPro" id="IPR000235">
    <property type="entry name" value="Ribosomal_uS7"/>
</dbReference>
<dbReference type="PANTHER" id="PTHR11205">
    <property type="entry name" value="RIBOSOMAL PROTEIN S7"/>
    <property type="match status" value="1"/>
</dbReference>
<dbReference type="Gene3D" id="1.10.455.10">
    <property type="entry name" value="Ribosomal protein S7 domain"/>
    <property type="match status" value="1"/>
</dbReference>
<dbReference type="SUPFAM" id="SSF47973">
    <property type="entry name" value="Ribosomal protein S7"/>
    <property type="match status" value="1"/>
</dbReference>
<evidence type="ECO:0000313" key="6">
    <source>
        <dbReference type="Proteomes" id="UP000594638"/>
    </source>
</evidence>
<feature type="domain" description="Small ribosomal subunit protein uS7" evidence="4">
    <location>
        <begin position="70"/>
        <end position="176"/>
    </location>
</feature>
<comment type="caution">
    <text evidence="5">The sequence shown here is derived from an EMBL/GenBank/DDBJ whole genome shotgun (WGS) entry which is preliminary data.</text>
</comment>
<dbReference type="GO" id="GO:1990904">
    <property type="term" value="C:ribonucleoprotein complex"/>
    <property type="evidence" value="ECO:0007669"/>
    <property type="project" value="UniProtKB-KW"/>
</dbReference>
<dbReference type="InterPro" id="IPR023798">
    <property type="entry name" value="Ribosomal_uS7_dom"/>
</dbReference>
<evidence type="ECO:0000256" key="1">
    <source>
        <dbReference type="ARBA" id="ARBA00007151"/>
    </source>
</evidence>
<keyword evidence="3" id="KW-0687">Ribonucleoprotein</keyword>
<proteinExistence type="inferred from homology"/>
<evidence type="ECO:0000259" key="4">
    <source>
        <dbReference type="Pfam" id="PF00177"/>
    </source>
</evidence>
<dbReference type="Pfam" id="PF00177">
    <property type="entry name" value="Ribosomal_S7"/>
    <property type="match status" value="1"/>
</dbReference>
<evidence type="ECO:0000313" key="5">
    <source>
        <dbReference type="EMBL" id="CAA3027943.1"/>
    </source>
</evidence>
<organism evidence="5 6">
    <name type="scientific">Olea europaea subsp. europaea</name>
    <dbReference type="NCBI Taxonomy" id="158383"/>
    <lineage>
        <taxon>Eukaryota</taxon>
        <taxon>Viridiplantae</taxon>
        <taxon>Streptophyta</taxon>
        <taxon>Embryophyta</taxon>
        <taxon>Tracheophyta</taxon>
        <taxon>Spermatophyta</taxon>
        <taxon>Magnoliopsida</taxon>
        <taxon>eudicotyledons</taxon>
        <taxon>Gunneridae</taxon>
        <taxon>Pentapetalae</taxon>
        <taxon>asterids</taxon>
        <taxon>lamiids</taxon>
        <taxon>Lamiales</taxon>
        <taxon>Oleaceae</taxon>
        <taxon>Oleeae</taxon>
        <taxon>Olea</taxon>
    </lineage>
</organism>
<evidence type="ECO:0000256" key="3">
    <source>
        <dbReference type="ARBA" id="ARBA00023274"/>
    </source>
</evidence>
<keyword evidence="2" id="KW-0689">Ribosomal protein</keyword>
<dbReference type="EMBL" id="CACTIH010009228">
    <property type="protein sequence ID" value="CAA3027943.1"/>
    <property type="molecule type" value="Genomic_DNA"/>
</dbReference>
<gene>
    <name evidence="5" type="ORF">OLEA9_A110844</name>
</gene>
<comment type="similarity">
    <text evidence="1">Belongs to the universal ribosomal protein uS7 family.</text>
</comment>
<evidence type="ECO:0000256" key="2">
    <source>
        <dbReference type="ARBA" id="ARBA00022980"/>
    </source>
</evidence>
<dbReference type="Proteomes" id="UP000594638">
    <property type="component" value="Unassembled WGS sequence"/>
</dbReference>
<dbReference type="Gramene" id="OE9A110844T1">
    <property type="protein sequence ID" value="OE9A110844C1"/>
    <property type="gene ID" value="OE9A110844"/>
</dbReference>
<dbReference type="InterPro" id="IPR036823">
    <property type="entry name" value="Ribosomal_uS7_dom_sf"/>
</dbReference>
<dbReference type="GO" id="GO:0006412">
    <property type="term" value="P:translation"/>
    <property type="evidence" value="ECO:0007669"/>
    <property type="project" value="InterPro"/>
</dbReference>
<protein>
    <submittedName>
        <fullName evidence="5">Ribosomal S7 (Mitochondrion)</fullName>
    </submittedName>
</protein>
<dbReference type="OrthoDB" id="35139at2759"/>
<dbReference type="AlphaFoldDB" id="A0A8S0V315"/>
<reference evidence="5 6" key="1">
    <citation type="submission" date="2019-12" db="EMBL/GenBank/DDBJ databases">
        <authorList>
            <person name="Alioto T."/>
            <person name="Alioto T."/>
            <person name="Gomez Garrido J."/>
        </authorList>
    </citation>
    <scope>NUCLEOTIDE SEQUENCE [LARGE SCALE GENOMIC DNA]</scope>
</reference>